<keyword evidence="3" id="KW-0418">Kinase</keyword>
<dbReference type="PANTHER" id="PTHR43289">
    <property type="entry name" value="MITOGEN-ACTIVATED PROTEIN KINASE KINASE KINASE 20-RELATED"/>
    <property type="match status" value="1"/>
</dbReference>
<keyword evidence="2 5" id="KW-0547">Nucleotide-binding</keyword>
<dbReference type="Proteomes" id="UP001500034">
    <property type="component" value="Unassembled WGS sequence"/>
</dbReference>
<dbReference type="InterPro" id="IPR002372">
    <property type="entry name" value="PQQ_rpt_dom"/>
</dbReference>
<evidence type="ECO:0000256" key="6">
    <source>
        <dbReference type="SAM" id="MobiDB-lite"/>
    </source>
</evidence>
<dbReference type="PROSITE" id="PS00107">
    <property type="entry name" value="PROTEIN_KINASE_ATP"/>
    <property type="match status" value="1"/>
</dbReference>
<dbReference type="InterPro" id="IPR011047">
    <property type="entry name" value="Quinoprotein_ADH-like_sf"/>
</dbReference>
<evidence type="ECO:0000313" key="8">
    <source>
        <dbReference type="EMBL" id="GAA3998198.1"/>
    </source>
</evidence>
<dbReference type="EMBL" id="BAABCQ010000125">
    <property type="protein sequence ID" value="GAA3998198.1"/>
    <property type="molecule type" value="Genomic_DNA"/>
</dbReference>
<dbReference type="SMART" id="SM00220">
    <property type="entry name" value="S_TKc"/>
    <property type="match status" value="1"/>
</dbReference>
<dbReference type="PROSITE" id="PS00108">
    <property type="entry name" value="PROTEIN_KINASE_ST"/>
    <property type="match status" value="1"/>
</dbReference>
<dbReference type="Pfam" id="PF00069">
    <property type="entry name" value="Pkinase"/>
    <property type="match status" value="1"/>
</dbReference>
<keyword evidence="1" id="KW-0808">Transferase</keyword>
<dbReference type="PROSITE" id="PS50011">
    <property type="entry name" value="PROTEIN_KINASE_DOM"/>
    <property type="match status" value="1"/>
</dbReference>
<dbReference type="Pfam" id="PF13360">
    <property type="entry name" value="PQQ_2"/>
    <property type="match status" value="1"/>
</dbReference>
<dbReference type="Gene3D" id="2.130.10.10">
    <property type="entry name" value="YVTN repeat-like/Quinoprotein amine dehydrogenase"/>
    <property type="match status" value="1"/>
</dbReference>
<evidence type="ECO:0000259" key="7">
    <source>
        <dbReference type="PROSITE" id="PS50011"/>
    </source>
</evidence>
<keyword evidence="4 5" id="KW-0067">ATP-binding</keyword>
<gene>
    <name evidence="8" type="ORF">GCM10022384_51490</name>
</gene>
<keyword evidence="9" id="KW-1185">Reference proteome</keyword>
<dbReference type="InterPro" id="IPR000719">
    <property type="entry name" value="Prot_kinase_dom"/>
</dbReference>
<accession>A0ABP7RJ42</accession>
<evidence type="ECO:0000256" key="3">
    <source>
        <dbReference type="ARBA" id="ARBA00022777"/>
    </source>
</evidence>
<dbReference type="CDD" id="cd14014">
    <property type="entry name" value="STKc_PknB_like"/>
    <property type="match status" value="1"/>
</dbReference>
<evidence type="ECO:0000256" key="2">
    <source>
        <dbReference type="ARBA" id="ARBA00022741"/>
    </source>
</evidence>
<reference evidence="9" key="1">
    <citation type="journal article" date="2019" name="Int. J. Syst. Evol. Microbiol.">
        <title>The Global Catalogue of Microorganisms (GCM) 10K type strain sequencing project: providing services to taxonomists for standard genome sequencing and annotation.</title>
        <authorList>
            <consortium name="The Broad Institute Genomics Platform"/>
            <consortium name="The Broad Institute Genome Sequencing Center for Infectious Disease"/>
            <person name="Wu L."/>
            <person name="Ma J."/>
        </authorList>
    </citation>
    <scope>NUCLEOTIDE SEQUENCE [LARGE SCALE GENOMIC DNA]</scope>
    <source>
        <strain evidence="9">JCM 17027</strain>
    </source>
</reference>
<feature type="domain" description="Protein kinase" evidence="7">
    <location>
        <begin position="16"/>
        <end position="268"/>
    </location>
</feature>
<dbReference type="SUPFAM" id="SSF56112">
    <property type="entry name" value="Protein kinase-like (PK-like)"/>
    <property type="match status" value="1"/>
</dbReference>
<sequence length="727" mass="78782">MPTALTHDDPIAFGPYRLVARLGSGGMGTVYVARSAGGRTVALKTMHAAIAADPAARTRFRLEVDAARIIGDRFGARVMDADPLAETPWMATEYVLGPSLDEAVGIAGPLPERSVRALGAALCAALGQLHRSDIVHRDLKPSNILIAGYGPKLIDFGIARAIGDDRLTRAGAAVGTPAFMSPEQATGQEHGPAGDVFALAGVLVFAATGRAPFGHGQAADLLYRVRYTEADVDGVPASLAQVLAECLAKAPDERPLTEELAARIHDGSGEFAEHLPDVLLADIGRRATDVWQLVPQRSAPPEIPDMPPEAPGGPGRSPSRRRFMALGGALAVGGVGVAGSLWWQREGPSRRKPSARPRETRNLEPLWLSERSGRMMMEGWGLIIPHSANGHIDLAMHAQTVRISSATGRRQDLLITTTEWWQMTAVGDRIYQLSADFEHGTSKRVPVEVATYDEEQEYVKPTGTYFEDTAFDLRGNQLLGIVENIAYVAVGQGESKTGDFRASQTWTLRAADLTTGKTLWKQPLPKRTDGSTRLHFLAAKVVGTRLVTFQEAEDKTVRIVVRDTRTGAILWDKPHDTEDPEPLRSEMAADRQHLYVGGAHLKAHRLTDGAQAWATEQKRGYGPPTVKDGVLYAVAENTGITAVDTERGKELWTEKTDQTSGVYTGWRPLVGDRHAYYRNGVHLRAVGLSSHTTELTHKTNGEQFHEDPQAGLILAVDADRLAAYKLS</sequence>
<evidence type="ECO:0000256" key="5">
    <source>
        <dbReference type="PROSITE-ProRule" id="PRU10141"/>
    </source>
</evidence>
<comment type="caution">
    <text evidence="8">The sequence shown here is derived from an EMBL/GenBank/DDBJ whole genome shotgun (WGS) entry which is preliminary data.</text>
</comment>
<dbReference type="SUPFAM" id="SSF50998">
    <property type="entry name" value="Quinoprotein alcohol dehydrogenase-like"/>
    <property type="match status" value="1"/>
</dbReference>
<feature type="region of interest" description="Disordered" evidence="6">
    <location>
        <begin position="297"/>
        <end position="321"/>
    </location>
</feature>
<feature type="compositionally biased region" description="Pro residues" evidence="6">
    <location>
        <begin position="301"/>
        <end position="311"/>
    </location>
</feature>
<dbReference type="InterPro" id="IPR015943">
    <property type="entry name" value="WD40/YVTN_repeat-like_dom_sf"/>
</dbReference>
<dbReference type="RefSeq" id="WP_345595726.1">
    <property type="nucleotide sequence ID" value="NZ_BAABCQ010000125.1"/>
</dbReference>
<evidence type="ECO:0000313" key="9">
    <source>
        <dbReference type="Proteomes" id="UP001500034"/>
    </source>
</evidence>
<name>A0ABP7RJ42_9ACTN</name>
<dbReference type="InterPro" id="IPR008271">
    <property type="entry name" value="Ser/Thr_kinase_AS"/>
</dbReference>
<organism evidence="8 9">
    <name type="scientific">Streptomyces marokkonensis</name>
    <dbReference type="NCBI Taxonomy" id="324855"/>
    <lineage>
        <taxon>Bacteria</taxon>
        <taxon>Bacillati</taxon>
        <taxon>Actinomycetota</taxon>
        <taxon>Actinomycetes</taxon>
        <taxon>Kitasatosporales</taxon>
        <taxon>Streptomycetaceae</taxon>
        <taxon>Streptomyces</taxon>
    </lineage>
</organism>
<feature type="binding site" evidence="5">
    <location>
        <position position="44"/>
    </location>
    <ligand>
        <name>ATP</name>
        <dbReference type="ChEBI" id="CHEBI:30616"/>
    </ligand>
</feature>
<protein>
    <recommendedName>
        <fullName evidence="7">Protein kinase domain-containing protein</fullName>
    </recommendedName>
</protein>
<dbReference type="InterPro" id="IPR017441">
    <property type="entry name" value="Protein_kinase_ATP_BS"/>
</dbReference>
<evidence type="ECO:0000256" key="4">
    <source>
        <dbReference type="ARBA" id="ARBA00022840"/>
    </source>
</evidence>
<dbReference type="Gene3D" id="3.30.200.20">
    <property type="entry name" value="Phosphorylase Kinase, domain 1"/>
    <property type="match status" value="1"/>
</dbReference>
<proteinExistence type="predicted"/>
<dbReference type="Gene3D" id="1.10.510.10">
    <property type="entry name" value="Transferase(Phosphotransferase) domain 1"/>
    <property type="match status" value="1"/>
</dbReference>
<dbReference type="PANTHER" id="PTHR43289:SF34">
    <property type="entry name" value="SERINE_THREONINE-PROTEIN KINASE YBDM-RELATED"/>
    <property type="match status" value="1"/>
</dbReference>
<evidence type="ECO:0000256" key="1">
    <source>
        <dbReference type="ARBA" id="ARBA00022679"/>
    </source>
</evidence>
<dbReference type="InterPro" id="IPR011009">
    <property type="entry name" value="Kinase-like_dom_sf"/>
</dbReference>